<proteinExistence type="predicted"/>
<name>R7SET7_CONPW</name>
<accession>R7SET7</accession>
<protein>
    <submittedName>
        <fullName evidence="2">Uncharacterized protein</fullName>
    </submittedName>
</protein>
<sequence length="100" mass="11197">MSSQASQAFRRADELVIVYTPTATLAITFPSSTLTRQPVQVRTATCSVIQLGVAHYGETLSKMHNSFERVRLWRGKWGVILVSFSVFLVNAADDTWSYAR</sequence>
<dbReference type="AlphaFoldDB" id="R7SET7"/>
<dbReference type="EMBL" id="JH711592">
    <property type="protein sequence ID" value="EIW74385.1"/>
    <property type="molecule type" value="Genomic_DNA"/>
</dbReference>
<dbReference type="RefSeq" id="XP_007775404.1">
    <property type="nucleotide sequence ID" value="XM_007777214.1"/>
</dbReference>
<keyword evidence="1" id="KW-1133">Transmembrane helix</keyword>
<evidence type="ECO:0000313" key="3">
    <source>
        <dbReference type="Proteomes" id="UP000053558"/>
    </source>
</evidence>
<dbReference type="Proteomes" id="UP000053558">
    <property type="component" value="Unassembled WGS sequence"/>
</dbReference>
<gene>
    <name evidence="2" type="ORF">CONPUDRAFT_160098</name>
</gene>
<keyword evidence="1" id="KW-0472">Membrane</keyword>
<keyword evidence="1" id="KW-0812">Transmembrane</keyword>
<organism evidence="2 3">
    <name type="scientific">Coniophora puteana (strain RWD-64-598)</name>
    <name type="common">Brown rot fungus</name>
    <dbReference type="NCBI Taxonomy" id="741705"/>
    <lineage>
        <taxon>Eukaryota</taxon>
        <taxon>Fungi</taxon>
        <taxon>Dikarya</taxon>
        <taxon>Basidiomycota</taxon>
        <taxon>Agaricomycotina</taxon>
        <taxon>Agaricomycetes</taxon>
        <taxon>Agaricomycetidae</taxon>
        <taxon>Boletales</taxon>
        <taxon>Coniophorineae</taxon>
        <taxon>Coniophoraceae</taxon>
        <taxon>Coniophora</taxon>
    </lineage>
</organism>
<keyword evidence="3" id="KW-1185">Reference proteome</keyword>
<evidence type="ECO:0000313" key="2">
    <source>
        <dbReference type="EMBL" id="EIW74385.1"/>
    </source>
</evidence>
<feature type="transmembrane region" description="Helical" evidence="1">
    <location>
        <begin position="72"/>
        <end position="92"/>
    </location>
</feature>
<dbReference type="KEGG" id="cput:CONPUDRAFT_160098"/>
<reference evidence="3" key="1">
    <citation type="journal article" date="2012" name="Science">
        <title>The Paleozoic origin of enzymatic lignin decomposition reconstructed from 31 fungal genomes.</title>
        <authorList>
            <person name="Floudas D."/>
            <person name="Binder M."/>
            <person name="Riley R."/>
            <person name="Barry K."/>
            <person name="Blanchette R.A."/>
            <person name="Henrissat B."/>
            <person name="Martinez A.T."/>
            <person name="Otillar R."/>
            <person name="Spatafora J.W."/>
            <person name="Yadav J.S."/>
            <person name="Aerts A."/>
            <person name="Benoit I."/>
            <person name="Boyd A."/>
            <person name="Carlson A."/>
            <person name="Copeland A."/>
            <person name="Coutinho P.M."/>
            <person name="de Vries R.P."/>
            <person name="Ferreira P."/>
            <person name="Findley K."/>
            <person name="Foster B."/>
            <person name="Gaskell J."/>
            <person name="Glotzer D."/>
            <person name="Gorecki P."/>
            <person name="Heitman J."/>
            <person name="Hesse C."/>
            <person name="Hori C."/>
            <person name="Igarashi K."/>
            <person name="Jurgens J.A."/>
            <person name="Kallen N."/>
            <person name="Kersten P."/>
            <person name="Kohler A."/>
            <person name="Kuees U."/>
            <person name="Kumar T.K.A."/>
            <person name="Kuo A."/>
            <person name="LaButti K."/>
            <person name="Larrondo L.F."/>
            <person name="Lindquist E."/>
            <person name="Ling A."/>
            <person name="Lombard V."/>
            <person name="Lucas S."/>
            <person name="Lundell T."/>
            <person name="Martin R."/>
            <person name="McLaughlin D.J."/>
            <person name="Morgenstern I."/>
            <person name="Morin E."/>
            <person name="Murat C."/>
            <person name="Nagy L.G."/>
            <person name="Nolan M."/>
            <person name="Ohm R.A."/>
            <person name="Patyshakuliyeva A."/>
            <person name="Rokas A."/>
            <person name="Ruiz-Duenas F.J."/>
            <person name="Sabat G."/>
            <person name="Salamov A."/>
            <person name="Samejima M."/>
            <person name="Schmutz J."/>
            <person name="Slot J.C."/>
            <person name="St John F."/>
            <person name="Stenlid J."/>
            <person name="Sun H."/>
            <person name="Sun S."/>
            <person name="Syed K."/>
            <person name="Tsang A."/>
            <person name="Wiebenga A."/>
            <person name="Young D."/>
            <person name="Pisabarro A."/>
            <person name="Eastwood D.C."/>
            <person name="Martin F."/>
            <person name="Cullen D."/>
            <person name="Grigoriev I.V."/>
            <person name="Hibbett D.S."/>
        </authorList>
    </citation>
    <scope>NUCLEOTIDE SEQUENCE [LARGE SCALE GENOMIC DNA]</scope>
    <source>
        <strain evidence="3">RWD-64-598 SS2</strain>
    </source>
</reference>
<dbReference type="GeneID" id="19204231"/>
<evidence type="ECO:0000256" key="1">
    <source>
        <dbReference type="SAM" id="Phobius"/>
    </source>
</evidence>